<name>R0L6A1_ANAPL</name>
<feature type="compositionally biased region" description="Polar residues" evidence="1">
    <location>
        <begin position="146"/>
        <end position="156"/>
    </location>
</feature>
<feature type="region of interest" description="Disordered" evidence="1">
    <location>
        <begin position="56"/>
        <end position="75"/>
    </location>
</feature>
<dbReference type="Proteomes" id="UP000296049">
    <property type="component" value="Unassembled WGS sequence"/>
</dbReference>
<keyword evidence="3" id="KW-1185">Reference proteome</keyword>
<accession>R0L6A1</accession>
<reference evidence="3" key="1">
    <citation type="journal article" date="2013" name="Nat. Genet.">
        <title>The duck genome and transcriptome provide insight into an avian influenza virus reservoir species.</title>
        <authorList>
            <person name="Huang Y."/>
            <person name="Li Y."/>
            <person name="Burt D.W."/>
            <person name="Chen H."/>
            <person name="Zhang Y."/>
            <person name="Qian W."/>
            <person name="Kim H."/>
            <person name="Gan S."/>
            <person name="Zhao Y."/>
            <person name="Li J."/>
            <person name="Yi K."/>
            <person name="Feng H."/>
            <person name="Zhu P."/>
            <person name="Li B."/>
            <person name="Liu Q."/>
            <person name="Fairley S."/>
            <person name="Magor K.E."/>
            <person name="Du Z."/>
            <person name="Hu X."/>
            <person name="Goodman L."/>
            <person name="Tafer H."/>
            <person name="Vignal A."/>
            <person name="Lee T."/>
            <person name="Kim K.W."/>
            <person name="Sheng Z."/>
            <person name="An Y."/>
            <person name="Searle S."/>
            <person name="Herrero J."/>
            <person name="Groenen M.A."/>
            <person name="Crooijmans R.P."/>
            <person name="Faraut T."/>
            <person name="Cai Q."/>
            <person name="Webster R.G."/>
            <person name="Aldridge J.R."/>
            <person name="Warren W.C."/>
            <person name="Bartschat S."/>
            <person name="Kehr S."/>
            <person name="Marz M."/>
            <person name="Stadler P.F."/>
            <person name="Smith J."/>
            <person name="Kraus R.H."/>
            <person name="Zhao Y."/>
            <person name="Ren L."/>
            <person name="Fei J."/>
            <person name="Morisson M."/>
            <person name="Kaiser P."/>
            <person name="Griffin D.K."/>
            <person name="Rao M."/>
            <person name="Pitel F."/>
            <person name="Wang J."/>
            <person name="Li N."/>
        </authorList>
    </citation>
    <scope>NUCLEOTIDE SEQUENCE [LARGE SCALE GENOMIC DNA]</scope>
</reference>
<dbReference type="EMBL" id="KB743833">
    <property type="protein sequence ID" value="EOA96894.1"/>
    <property type="molecule type" value="Genomic_DNA"/>
</dbReference>
<feature type="region of interest" description="Disordered" evidence="1">
    <location>
        <begin position="130"/>
        <end position="173"/>
    </location>
</feature>
<dbReference type="AlphaFoldDB" id="R0L6A1"/>
<evidence type="ECO:0000313" key="3">
    <source>
        <dbReference type="Proteomes" id="UP000296049"/>
    </source>
</evidence>
<evidence type="ECO:0000313" key="2">
    <source>
        <dbReference type="EMBL" id="EOA96894.1"/>
    </source>
</evidence>
<organism evidence="2 3">
    <name type="scientific">Anas platyrhynchos</name>
    <name type="common">Mallard</name>
    <name type="synonym">Anas boschas</name>
    <dbReference type="NCBI Taxonomy" id="8839"/>
    <lineage>
        <taxon>Eukaryota</taxon>
        <taxon>Metazoa</taxon>
        <taxon>Chordata</taxon>
        <taxon>Craniata</taxon>
        <taxon>Vertebrata</taxon>
        <taxon>Euteleostomi</taxon>
        <taxon>Archelosauria</taxon>
        <taxon>Archosauria</taxon>
        <taxon>Dinosauria</taxon>
        <taxon>Saurischia</taxon>
        <taxon>Theropoda</taxon>
        <taxon>Coelurosauria</taxon>
        <taxon>Aves</taxon>
        <taxon>Neognathae</taxon>
        <taxon>Galloanserae</taxon>
        <taxon>Anseriformes</taxon>
        <taxon>Anatidae</taxon>
        <taxon>Anatinae</taxon>
        <taxon>Anas</taxon>
    </lineage>
</organism>
<protein>
    <submittedName>
        <fullName evidence="2">Uncharacterized protein</fullName>
    </submittedName>
</protein>
<evidence type="ECO:0000256" key="1">
    <source>
        <dbReference type="SAM" id="MobiDB-lite"/>
    </source>
</evidence>
<sequence>MAMRMHNRERRAAVHLVKARTEEVWGAEPPETIDLGVSDTNSPPRALFQLFPAVDEDLQPNKHPPSPNHSSASSPAGALGRCFCSLAPSLEQQCRSSSVHMVLLPSSDKVASHQQSSWLIFSISIRGKPYENGSSRDPTHEHRSDTTTPENGSSTDPTHKHHFDNGPAAPGALRSPLRATLSIPVFAATVSRKGVVPPSPVLLSASSSSYLIISTSSHAAMQWLGSIQKAKTLLSLHKKRKKNPIFNQIKKMNQLTSQPRGQQCWPRKKPALRPDVKSAQQILLGTLSPQSSSLRADLELRLLPALLVEQCQRGEEFKIHRAIKRREKALQGKYDSMRKRLPGEGPEPYTLIPTPGIAHAYCAED</sequence>
<gene>
    <name evidence="2" type="ORF">Anapl_10350</name>
</gene>
<proteinExistence type="predicted"/>